<dbReference type="RefSeq" id="WP_217470865.1">
    <property type="nucleotide sequence ID" value="NZ_CP020335.1"/>
</dbReference>
<keyword evidence="2" id="KW-1185">Reference proteome</keyword>
<accession>A0ABX8LTT4</accession>
<reference evidence="1 2" key="1">
    <citation type="submission" date="2017-03" db="EMBL/GenBank/DDBJ databases">
        <title>Genome comparison of Photorhabdus luminescens strain 0813-124 phase variants.</title>
        <authorList>
            <person name="Chien C.-C."/>
            <person name="Chen W.-J."/>
            <person name="Shih M.-C."/>
            <person name="Hsieh F.-C."/>
        </authorList>
    </citation>
    <scope>NUCLEOTIDE SEQUENCE [LARGE SCALE GENOMIC DNA]</scope>
    <source>
        <strain evidence="1 2">0813-124 phase II</strain>
    </source>
</reference>
<dbReference type="Pfam" id="PF21852">
    <property type="entry name" value="DUF6911"/>
    <property type="match status" value="1"/>
</dbReference>
<protein>
    <submittedName>
        <fullName evidence="1">Uncharacterized protein</fullName>
    </submittedName>
</protein>
<dbReference type="EMBL" id="CP020335">
    <property type="protein sequence ID" value="QXF32282.1"/>
    <property type="molecule type" value="Genomic_DNA"/>
</dbReference>
<dbReference type="Proteomes" id="UP000693715">
    <property type="component" value="Chromosome"/>
</dbReference>
<gene>
    <name evidence="1" type="ORF">B0X70_03185</name>
</gene>
<dbReference type="InterPro" id="IPR054205">
    <property type="entry name" value="DUF6911"/>
</dbReference>
<evidence type="ECO:0000313" key="1">
    <source>
        <dbReference type="EMBL" id="QXF32282.1"/>
    </source>
</evidence>
<proteinExistence type="predicted"/>
<organism evidence="1 2">
    <name type="scientific">Photorhabdus akhurstii</name>
    <dbReference type="NCBI Taxonomy" id="171438"/>
    <lineage>
        <taxon>Bacteria</taxon>
        <taxon>Pseudomonadati</taxon>
        <taxon>Pseudomonadota</taxon>
        <taxon>Gammaproteobacteria</taxon>
        <taxon>Enterobacterales</taxon>
        <taxon>Morganellaceae</taxon>
        <taxon>Photorhabdus</taxon>
    </lineage>
</organism>
<name>A0ABX8LTT4_9GAMM</name>
<sequence length="125" mass="14513">MDNLLLSWSILQNGGSEKYPSWERVNNLLHSLKINSGCVTIDYLDNEGYLLSELQVRMDNGIYLVTMLDENDEIFTFWDPTQSNDKIDILGDYWPACQLTKDFDFVVKVFKEFFDTGNVSKELLN</sequence>
<evidence type="ECO:0000313" key="2">
    <source>
        <dbReference type="Proteomes" id="UP000693715"/>
    </source>
</evidence>